<dbReference type="SUPFAM" id="SSF55961">
    <property type="entry name" value="Bet v1-like"/>
    <property type="match status" value="1"/>
</dbReference>
<organism evidence="3 4">
    <name type="scientific">Hylemonella gracilis str. Niagara R</name>
    <dbReference type="NCBI Taxonomy" id="1458275"/>
    <lineage>
        <taxon>Bacteria</taxon>
        <taxon>Pseudomonadati</taxon>
        <taxon>Pseudomonadota</taxon>
        <taxon>Betaproteobacteria</taxon>
        <taxon>Burkholderiales</taxon>
        <taxon>Comamonadaceae</taxon>
        <taxon>Hylemonella</taxon>
    </lineage>
</organism>
<evidence type="ECO:0000259" key="2">
    <source>
        <dbReference type="Pfam" id="PF08327"/>
    </source>
</evidence>
<proteinExistence type="inferred from homology"/>
<accession>A0A016XM65</accession>
<evidence type="ECO:0000313" key="3">
    <source>
        <dbReference type="EMBL" id="EYC52975.1"/>
    </source>
</evidence>
<dbReference type="STRING" id="1458275.AZ34_16240"/>
<feature type="domain" description="Activator of Hsp90 ATPase homologue 1/2-like C-terminal" evidence="2">
    <location>
        <begin position="25"/>
        <end position="157"/>
    </location>
</feature>
<comment type="similarity">
    <text evidence="1">Belongs to the AHA1 family.</text>
</comment>
<dbReference type="Gene3D" id="3.30.530.20">
    <property type="match status" value="1"/>
</dbReference>
<protein>
    <recommendedName>
        <fullName evidence="2">Activator of Hsp90 ATPase homologue 1/2-like C-terminal domain-containing protein</fullName>
    </recommendedName>
</protein>
<dbReference type="EMBL" id="JEMG01000001">
    <property type="protein sequence ID" value="EYC52975.1"/>
    <property type="molecule type" value="Genomic_DNA"/>
</dbReference>
<dbReference type="InterPro" id="IPR023393">
    <property type="entry name" value="START-like_dom_sf"/>
</dbReference>
<dbReference type="RefSeq" id="WP_035609863.1">
    <property type="nucleotide sequence ID" value="NZ_JEMG01000001.1"/>
</dbReference>
<dbReference type="Proteomes" id="UP000023268">
    <property type="component" value="Unassembled WGS sequence"/>
</dbReference>
<name>A0A016XM65_9BURK</name>
<gene>
    <name evidence="3" type="ORF">AZ34_16240</name>
</gene>
<reference evidence="3 4" key="1">
    <citation type="submission" date="2014-02" db="EMBL/GenBank/DDBJ databases">
        <title>Draft Genome of Hylemonella gracilis isolated from the Niagara River.</title>
        <authorList>
            <person name="Pawlowski D.R."/>
            <person name="Koudelka G.B."/>
        </authorList>
    </citation>
    <scope>NUCLEOTIDE SEQUENCE [LARGE SCALE GENOMIC DNA]</scope>
    <source>
        <strain evidence="3 4">Niagara R</strain>
    </source>
</reference>
<sequence>MSVTDHDRASAVQHATLVFERELSAPITAVFEAYASATLRARWGAPSDTAVILYDAEDFREGGIDRYRCGSKHDPNIHVTTHYLEIVENQRIVYSETITTAGRRLCAALTTVELAPCERGTRLRSTTQVASFIGAAMIDGHEVGQAASLDNLVQYFESHGVT</sequence>
<dbReference type="InterPro" id="IPR013538">
    <property type="entry name" value="ASHA1/2-like_C"/>
</dbReference>
<evidence type="ECO:0000256" key="1">
    <source>
        <dbReference type="ARBA" id="ARBA00006817"/>
    </source>
</evidence>
<comment type="caution">
    <text evidence="3">The sequence shown here is derived from an EMBL/GenBank/DDBJ whole genome shotgun (WGS) entry which is preliminary data.</text>
</comment>
<dbReference type="AlphaFoldDB" id="A0A016XM65"/>
<evidence type="ECO:0000313" key="4">
    <source>
        <dbReference type="Proteomes" id="UP000023268"/>
    </source>
</evidence>
<dbReference type="eggNOG" id="COG3832">
    <property type="taxonomic scope" value="Bacteria"/>
</dbReference>
<dbReference type="Pfam" id="PF08327">
    <property type="entry name" value="AHSA1"/>
    <property type="match status" value="1"/>
</dbReference>